<reference evidence="5 6" key="1">
    <citation type="journal article" date="2018" name="Front. Plant Sci.">
        <title>Red Clover (Trifolium pratense) and Zigzag Clover (T. medium) - A Picture of Genomic Similarities and Differences.</title>
        <authorList>
            <person name="Dluhosova J."/>
            <person name="Istvanek J."/>
            <person name="Nedelnik J."/>
            <person name="Repkova J."/>
        </authorList>
    </citation>
    <scope>NUCLEOTIDE SEQUENCE [LARGE SCALE GENOMIC DNA]</scope>
    <source>
        <strain evidence="6">cv. 10/8</strain>
        <tissue evidence="5">Leaf</tissue>
    </source>
</reference>
<gene>
    <name evidence="5" type="ORF">A2U01_0005914</name>
</gene>
<organism evidence="5 6">
    <name type="scientific">Trifolium medium</name>
    <dbReference type="NCBI Taxonomy" id="97028"/>
    <lineage>
        <taxon>Eukaryota</taxon>
        <taxon>Viridiplantae</taxon>
        <taxon>Streptophyta</taxon>
        <taxon>Embryophyta</taxon>
        <taxon>Tracheophyta</taxon>
        <taxon>Spermatophyta</taxon>
        <taxon>Magnoliopsida</taxon>
        <taxon>eudicotyledons</taxon>
        <taxon>Gunneridae</taxon>
        <taxon>Pentapetalae</taxon>
        <taxon>rosids</taxon>
        <taxon>fabids</taxon>
        <taxon>Fabales</taxon>
        <taxon>Fabaceae</taxon>
        <taxon>Papilionoideae</taxon>
        <taxon>50 kb inversion clade</taxon>
        <taxon>NPAAA clade</taxon>
        <taxon>Hologalegina</taxon>
        <taxon>IRL clade</taxon>
        <taxon>Trifolieae</taxon>
        <taxon>Trifolium</taxon>
    </lineage>
</organism>
<keyword evidence="5" id="KW-0418">Kinase</keyword>
<dbReference type="Pfam" id="PF01453">
    <property type="entry name" value="B_lectin"/>
    <property type="match status" value="1"/>
</dbReference>
<protein>
    <submittedName>
        <fullName evidence="5">G-type lectin S-receptor-like serine/threonine protein kinase RLK1-like</fullName>
    </submittedName>
</protein>
<keyword evidence="5" id="KW-0675">Receptor</keyword>
<keyword evidence="3" id="KW-0325">Glycoprotein</keyword>
<accession>A0A392MC43</accession>
<name>A0A392MC43_9FABA</name>
<dbReference type="InterPro" id="IPR001480">
    <property type="entry name" value="Bulb-type_lectin_dom"/>
</dbReference>
<dbReference type="GO" id="GO:0004674">
    <property type="term" value="F:protein serine/threonine kinase activity"/>
    <property type="evidence" value="ECO:0007669"/>
    <property type="project" value="UniProtKB-KW"/>
</dbReference>
<keyword evidence="6" id="KW-1185">Reference proteome</keyword>
<dbReference type="PANTHER" id="PTHR47976:SF27">
    <property type="entry name" value="RECEPTOR-LIKE SERINE_THREONINE-PROTEIN KINASE"/>
    <property type="match status" value="1"/>
</dbReference>
<evidence type="ECO:0000313" key="6">
    <source>
        <dbReference type="Proteomes" id="UP000265520"/>
    </source>
</evidence>
<evidence type="ECO:0000256" key="2">
    <source>
        <dbReference type="ARBA" id="ARBA00023157"/>
    </source>
</evidence>
<evidence type="ECO:0000313" key="5">
    <source>
        <dbReference type="EMBL" id="MCH85072.1"/>
    </source>
</evidence>
<proteinExistence type="predicted"/>
<keyword evidence="5" id="KW-0808">Transferase</keyword>
<dbReference type="Proteomes" id="UP000265520">
    <property type="component" value="Unassembled WGS sequence"/>
</dbReference>
<dbReference type="AlphaFoldDB" id="A0A392MC43"/>
<keyword evidence="1" id="KW-0732">Signal</keyword>
<dbReference type="SUPFAM" id="SSF51110">
    <property type="entry name" value="alpha-D-mannose-specific plant lectins"/>
    <property type="match status" value="2"/>
</dbReference>
<sequence>MSLSLPNTAAQKNPITPGTSLSARDYNSMWLSPSSRYAFGFYQQGKNHFVVGIWLVDKMSNKVLVWTADRDGPPVTSTAELRLTMNGTIILTEQQRQDKLIVDAKARASSASMLDSGNFVIYGDNDNTNTIWQSFEHPTDTLLESQSLPCIRQLTSSLSETDSSTGRFCLHMKDDGNLVLYPEYIAETRWDAYWASNTTSSYSVKYYLSLNSTGSLQIWNSRNDSSPIATLPGAENDQQKTGGNQIIYRATLDFDGGFRLHAHHVNNGSDKIIASWPGENPCEVNGFCSFNSYCTLHDDKPLCNCLTGYKFIDSNKKTLGCERNYSKAECRGRKDGVAFYDMVPMNNIVWREHPYFETEDMSSDQNCSFACLVDCNCWAALYDGSRCKKQGFPLRYVRRAHESEASSTAFIKCSFVFSNYNIHPLHLQDSGIEVQKANEHWEHGAE</sequence>
<evidence type="ECO:0000259" key="4">
    <source>
        <dbReference type="PROSITE" id="PS50927"/>
    </source>
</evidence>
<dbReference type="GO" id="GO:0030246">
    <property type="term" value="F:carbohydrate binding"/>
    <property type="evidence" value="ECO:0007669"/>
    <property type="project" value="UniProtKB-KW"/>
</dbReference>
<feature type="domain" description="Bulb-type lectin" evidence="4">
    <location>
        <begin position="6"/>
        <end position="134"/>
    </location>
</feature>
<dbReference type="PROSITE" id="PS50927">
    <property type="entry name" value="BULB_LECTIN"/>
    <property type="match status" value="1"/>
</dbReference>
<dbReference type="EMBL" id="LXQA010007853">
    <property type="protein sequence ID" value="MCH85072.1"/>
    <property type="molecule type" value="Genomic_DNA"/>
</dbReference>
<keyword evidence="5" id="KW-0723">Serine/threonine-protein kinase</keyword>
<dbReference type="PANTHER" id="PTHR47976">
    <property type="entry name" value="G-TYPE LECTIN S-RECEPTOR-LIKE SERINE/THREONINE-PROTEIN KINASE SD2-5"/>
    <property type="match status" value="1"/>
</dbReference>
<keyword evidence="2" id="KW-1015">Disulfide bond</keyword>
<dbReference type="InterPro" id="IPR036426">
    <property type="entry name" value="Bulb-type_lectin_dom_sf"/>
</dbReference>
<dbReference type="InterPro" id="IPR051343">
    <property type="entry name" value="G-type_lectin_kinases/EP1-like"/>
</dbReference>
<comment type="caution">
    <text evidence="5">The sequence shown here is derived from an EMBL/GenBank/DDBJ whole genome shotgun (WGS) entry which is preliminary data.</text>
</comment>
<evidence type="ECO:0000256" key="3">
    <source>
        <dbReference type="ARBA" id="ARBA00023180"/>
    </source>
</evidence>
<dbReference type="Gene3D" id="2.90.10.10">
    <property type="entry name" value="Bulb-type lectin domain"/>
    <property type="match status" value="2"/>
</dbReference>
<dbReference type="SMART" id="SM00108">
    <property type="entry name" value="B_lectin"/>
    <property type="match status" value="1"/>
</dbReference>
<keyword evidence="5" id="KW-0430">Lectin</keyword>
<evidence type="ECO:0000256" key="1">
    <source>
        <dbReference type="ARBA" id="ARBA00022729"/>
    </source>
</evidence>